<dbReference type="RefSeq" id="WP_267768525.1">
    <property type="nucleotide sequence ID" value="NZ_JAPNKE010000002.1"/>
</dbReference>
<proteinExistence type="predicted"/>
<evidence type="ECO:0000313" key="4">
    <source>
        <dbReference type="EMBL" id="MCY1006364.1"/>
    </source>
</evidence>
<evidence type="ECO:0000313" key="5">
    <source>
        <dbReference type="Proteomes" id="UP001150924"/>
    </source>
</evidence>
<dbReference type="PROSITE" id="PS50075">
    <property type="entry name" value="CARRIER"/>
    <property type="match status" value="1"/>
</dbReference>
<evidence type="ECO:0000256" key="1">
    <source>
        <dbReference type="ARBA" id="ARBA00022450"/>
    </source>
</evidence>
<dbReference type="InterPro" id="IPR036736">
    <property type="entry name" value="ACP-like_sf"/>
</dbReference>
<sequence>MTNVQEVVTQQFAALVDMPADRIDQDAPLGAYGMTSILAVQLLGKLEKECNVALSLEELTSVGTLNDLGALVSRKLAESPGA</sequence>
<dbReference type="Gene3D" id="1.10.1200.10">
    <property type="entry name" value="ACP-like"/>
    <property type="match status" value="1"/>
</dbReference>
<dbReference type="Pfam" id="PF00550">
    <property type="entry name" value="PP-binding"/>
    <property type="match status" value="1"/>
</dbReference>
<dbReference type="GO" id="GO:0031177">
    <property type="term" value="F:phosphopantetheine binding"/>
    <property type="evidence" value="ECO:0007669"/>
    <property type="project" value="InterPro"/>
</dbReference>
<accession>A0A9X3ELP9</accession>
<keyword evidence="2" id="KW-0597">Phosphoprotein</keyword>
<dbReference type="SUPFAM" id="SSF47336">
    <property type="entry name" value="ACP-like"/>
    <property type="match status" value="1"/>
</dbReference>
<comment type="caution">
    <text evidence="4">The sequence shown here is derived from an EMBL/GenBank/DDBJ whole genome shotgun (WGS) entry which is preliminary data.</text>
</comment>
<protein>
    <submittedName>
        <fullName evidence="4">Acyl carrier protein</fullName>
    </submittedName>
</protein>
<dbReference type="SMART" id="SM00823">
    <property type="entry name" value="PKS_PP"/>
    <property type="match status" value="1"/>
</dbReference>
<dbReference type="InterPro" id="IPR020806">
    <property type="entry name" value="PKS_PP-bd"/>
</dbReference>
<reference evidence="4" key="1">
    <citation type="submission" date="2022-11" db="EMBL/GenBank/DDBJ databases">
        <title>Minimal conservation of predation-associated metabolite biosynthetic gene clusters underscores biosynthetic potential of Myxococcota including descriptions for ten novel species: Archangium lansinium sp. nov., Myxococcus landrumus sp. nov., Nannocystis bai.</title>
        <authorList>
            <person name="Ahearne A."/>
            <person name="Stevens C."/>
            <person name="Phillips K."/>
        </authorList>
    </citation>
    <scope>NUCLEOTIDE SEQUENCE</scope>
    <source>
        <strain evidence="4">Na p29</strain>
    </source>
</reference>
<keyword evidence="5" id="KW-1185">Reference proteome</keyword>
<dbReference type="Proteomes" id="UP001150924">
    <property type="component" value="Unassembled WGS sequence"/>
</dbReference>
<dbReference type="EMBL" id="JAPNKE010000002">
    <property type="protein sequence ID" value="MCY1006364.1"/>
    <property type="molecule type" value="Genomic_DNA"/>
</dbReference>
<feature type="domain" description="Carrier" evidence="3">
    <location>
        <begin position="1"/>
        <end position="76"/>
    </location>
</feature>
<evidence type="ECO:0000256" key="2">
    <source>
        <dbReference type="ARBA" id="ARBA00022553"/>
    </source>
</evidence>
<keyword evidence="1" id="KW-0596">Phosphopantetheine</keyword>
<gene>
    <name evidence="4" type="ORF">OV079_12485</name>
</gene>
<dbReference type="InterPro" id="IPR009081">
    <property type="entry name" value="PP-bd_ACP"/>
</dbReference>
<dbReference type="AlphaFoldDB" id="A0A9X3ELP9"/>
<evidence type="ECO:0000259" key="3">
    <source>
        <dbReference type="PROSITE" id="PS50075"/>
    </source>
</evidence>
<organism evidence="4 5">
    <name type="scientific">Nannocystis pusilla</name>
    <dbReference type="NCBI Taxonomy" id="889268"/>
    <lineage>
        <taxon>Bacteria</taxon>
        <taxon>Pseudomonadati</taxon>
        <taxon>Myxococcota</taxon>
        <taxon>Polyangia</taxon>
        <taxon>Nannocystales</taxon>
        <taxon>Nannocystaceae</taxon>
        <taxon>Nannocystis</taxon>
    </lineage>
</organism>
<name>A0A9X3ELP9_9BACT</name>